<dbReference type="PANTHER" id="PTHR45953:SF1">
    <property type="entry name" value="IDURONATE 2-SULFATASE"/>
    <property type="match status" value="1"/>
</dbReference>
<feature type="signal peptide" evidence="7">
    <location>
        <begin position="1"/>
        <end position="24"/>
    </location>
</feature>
<evidence type="ECO:0000256" key="3">
    <source>
        <dbReference type="ARBA" id="ARBA00022723"/>
    </source>
</evidence>
<evidence type="ECO:0000259" key="8">
    <source>
        <dbReference type="Pfam" id="PF00884"/>
    </source>
</evidence>
<protein>
    <submittedName>
        <fullName evidence="9">Sulfatase</fullName>
        <ecNumber evidence="9">3.1.6.-</ecNumber>
    </submittedName>
</protein>
<feature type="chain" id="PRO_5043685652" evidence="7">
    <location>
        <begin position="25"/>
        <end position="486"/>
    </location>
</feature>
<evidence type="ECO:0000313" key="10">
    <source>
        <dbReference type="Proteomes" id="UP000006320"/>
    </source>
</evidence>
<dbReference type="InterPro" id="IPR000917">
    <property type="entry name" value="Sulfatase_N"/>
</dbReference>
<dbReference type="Pfam" id="PF00884">
    <property type="entry name" value="Sulfatase"/>
    <property type="match status" value="1"/>
</dbReference>
<keyword evidence="5 9" id="KW-0378">Hydrolase</keyword>
<reference evidence="9 10" key="1">
    <citation type="journal article" date="2017" name="Antonie Van Leeuwenhoek">
        <title>Rhizobium rhizosphaerae sp. nov., a novel species isolated from rice rhizosphere.</title>
        <authorList>
            <person name="Zhao J.J."/>
            <person name="Zhang J."/>
            <person name="Zhang R.J."/>
            <person name="Zhang C.W."/>
            <person name="Yin H.Q."/>
            <person name="Zhang X.X."/>
        </authorList>
    </citation>
    <scope>NUCLEOTIDE SEQUENCE [LARGE SCALE GENOMIC DNA]</scope>
    <source>
        <strain evidence="9 10">S18K6</strain>
    </source>
</reference>
<comment type="cofactor">
    <cofactor evidence="1">
        <name>Ca(2+)</name>
        <dbReference type="ChEBI" id="CHEBI:29108"/>
    </cofactor>
</comment>
<feature type="domain" description="Sulfatase N-terminal" evidence="8">
    <location>
        <begin position="42"/>
        <end position="387"/>
    </location>
</feature>
<dbReference type="GO" id="GO:0005737">
    <property type="term" value="C:cytoplasm"/>
    <property type="evidence" value="ECO:0007669"/>
    <property type="project" value="TreeGrafter"/>
</dbReference>
<dbReference type="AlphaFoldDB" id="A0AAV3V8Y8"/>
<evidence type="ECO:0000256" key="5">
    <source>
        <dbReference type="ARBA" id="ARBA00022801"/>
    </source>
</evidence>
<dbReference type="PANTHER" id="PTHR45953">
    <property type="entry name" value="IDURONATE 2-SULFATASE"/>
    <property type="match status" value="1"/>
</dbReference>
<dbReference type="PROSITE" id="PS51257">
    <property type="entry name" value="PROKAR_LIPOPROTEIN"/>
    <property type="match status" value="1"/>
</dbReference>
<dbReference type="Proteomes" id="UP000006320">
    <property type="component" value="Unassembled WGS sequence"/>
</dbReference>
<dbReference type="PROSITE" id="PS00149">
    <property type="entry name" value="SULFATASE_2"/>
    <property type="match status" value="1"/>
</dbReference>
<dbReference type="Gene3D" id="3.40.720.10">
    <property type="entry name" value="Alkaline Phosphatase, subunit A"/>
    <property type="match status" value="1"/>
</dbReference>
<comment type="caution">
    <text evidence="9">The sequence shown here is derived from an EMBL/GenBank/DDBJ whole genome shotgun (WGS) entry which is preliminary data.</text>
</comment>
<keyword evidence="6" id="KW-0106">Calcium</keyword>
<dbReference type="EMBL" id="BAEM01000063">
    <property type="protein sequence ID" value="GAC12645.1"/>
    <property type="molecule type" value="Genomic_DNA"/>
</dbReference>
<proteinExistence type="inferred from homology"/>
<keyword evidence="4 7" id="KW-0732">Signal</keyword>
<dbReference type="InterPro" id="IPR017850">
    <property type="entry name" value="Alkaline_phosphatase_core_sf"/>
</dbReference>
<keyword evidence="3" id="KW-0479">Metal-binding</keyword>
<dbReference type="RefSeq" id="WP_007992379.1">
    <property type="nucleotide sequence ID" value="NZ_BAEM01000063.1"/>
</dbReference>
<dbReference type="CDD" id="cd16030">
    <property type="entry name" value="iduronate-2-sulfatase"/>
    <property type="match status" value="1"/>
</dbReference>
<evidence type="ECO:0000256" key="7">
    <source>
        <dbReference type="SAM" id="SignalP"/>
    </source>
</evidence>
<sequence length="486" mass="53833">MLGLKGYILSVVLVCLGFACKASNETSESRATKSDSSVANQQNIVMIIVDDLRPALGVYGDDKAHTPNIDSLAFQGVSFNQAYANVPVCGASRASFLTGLRPQKNRFIDYKALAEKDAPGAKSLPQIFRENGYQTMAVGKIFHHARDLADESWSEGVHTSGIPHTTSLAANAAKLKNDVPSESEQLDMLWFESADVEDEDYPDGKVKDKALDAISLLAAKKEPFFLSVGFIRPHLPFYAPTKYYDLHPLEKFSPFSHRTTPDDAPSSLRGSGEIKTYSFSDYVYNSDVFHTSSLRGYYASISYVDALVGDVVEQLTSLNLRESTTIILLSDHGFHLGEHNFWTKHTLLKTALRVPLIISGPNTATNVQSNALLELIDIFPTVLDLAKIPKPEGIDGESFESITNNPLLEHKKQIYSRFKKGDSIITSDSIFTLYDLGTSKEEMLFDLIADPHETQNLASESEYQNRKTKLKTMLLDCKNNSKCVTH</sequence>
<gene>
    <name evidence="9" type="ORF">GCHA_4728</name>
</gene>
<evidence type="ECO:0000256" key="1">
    <source>
        <dbReference type="ARBA" id="ARBA00001913"/>
    </source>
</evidence>
<evidence type="ECO:0000256" key="2">
    <source>
        <dbReference type="ARBA" id="ARBA00008779"/>
    </source>
</evidence>
<accession>A0AAV3V8Y8</accession>
<dbReference type="InterPro" id="IPR024607">
    <property type="entry name" value="Sulfatase_CS"/>
</dbReference>
<comment type="similarity">
    <text evidence="2">Belongs to the sulfatase family.</text>
</comment>
<dbReference type="InterPro" id="IPR035874">
    <property type="entry name" value="IDS"/>
</dbReference>
<organism evidence="9 10">
    <name type="scientific">Paraglaciecola chathamensis S18K6</name>
    <dbReference type="NCBI Taxonomy" id="1127672"/>
    <lineage>
        <taxon>Bacteria</taxon>
        <taxon>Pseudomonadati</taxon>
        <taxon>Pseudomonadota</taxon>
        <taxon>Gammaproteobacteria</taxon>
        <taxon>Alteromonadales</taxon>
        <taxon>Alteromonadaceae</taxon>
        <taxon>Paraglaciecola</taxon>
    </lineage>
</organism>
<dbReference type="EC" id="3.1.6.-" evidence="9"/>
<evidence type="ECO:0000313" key="9">
    <source>
        <dbReference type="EMBL" id="GAC12645.1"/>
    </source>
</evidence>
<evidence type="ECO:0000256" key="4">
    <source>
        <dbReference type="ARBA" id="ARBA00022729"/>
    </source>
</evidence>
<evidence type="ECO:0000256" key="6">
    <source>
        <dbReference type="ARBA" id="ARBA00022837"/>
    </source>
</evidence>
<dbReference type="SUPFAM" id="SSF53649">
    <property type="entry name" value="Alkaline phosphatase-like"/>
    <property type="match status" value="1"/>
</dbReference>
<dbReference type="GO" id="GO:0004423">
    <property type="term" value="F:iduronate-2-sulfatase activity"/>
    <property type="evidence" value="ECO:0007669"/>
    <property type="project" value="InterPro"/>
</dbReference>
<name>A0AAV3V8Y8_9ALTE</name>
<dbReference type="GO" id="GO:0046872">
    <property type="term" value="F:metal ion binding"/>
    <property type="evidence" value="ECO:0007669"/>
    <property type="project" value="UniProtKB-KW"/>
</dbReference>